<sequence>MFVNKEWYKFGVYIQKGWTMMARFMVKVLLLICTLLFGILLGIQQAEHGILSILGTSSLEAASGPAAQQAEEAEEQTTETPKNGEDKEPEVYIKRIDGEEVEVGVVGEHFSIQDLEEKQEKWEALHHHNRYSKLGTALGDVVYGLSQKGAEWFARQLAKVF</sequence>
<dbReference type="KEGG" id="cthu:HUR95_14280"/>
<dbReference type="AlphaFoldDB" id="A0A8X8I8F6"/>
<dbReference type="Pfam" id="PF12438">
    <property type="entry name" value="DUF3679"/>
    <property type="match status" value="2"/>
</dbReference>
<protein>
    <submittedName>
        <fullName evidence="2">YqxA family protein</fullName>
    </submittedName>
</protein>
<dbReference type="InterPro" id="IPR020534">
    <property type="entry name" value="Uncharacterised_YqxA"/>
</dbReference>
<organism evidence="2 3">
    <name type="scientific">Caldalkalibacillus thermarum (strain TA2.A1)</name>
    <dbReference type="NCBI Taxonomy" id="986075"/>
    <lineage>
        <taxon>Bacteria</taxon>
        <taxon>Bacillati</taxon>
        <taxon>Bacillota</taxon>
        <taxon>Bacilli</taxon>
        <taxon>Bacillales</taxon>
        <taxon>Bacillaceae</taxon>
        <taxon>Caldalkalibacillus</taxon>
    </lineage>
</organism>
<dbReference type="Proteomes" id="UP000825179">
    <property type="component" value="Chromosome"/>
</dbReference>
<reference evidence="2 3" key="1">
    <citation type="journal article" date="2020" name="Extremophiles">
        <title>Genomic analysis of Caldalkalibacillus thermarum TA2.A1 reveals aerobic alkaliphilic metabolism and evolutionary hallmarks linking alkaliphilic bacteria and plant life.</title>
        <authorList>
            <person name="de Jong S.I."/>
            <person name="van den Broek M.A."/>
            <person name="Merkel A.Y."/>
            <person name="de la Torre Cortes P."/>
            <person name="Kalamorz F."/>
            <person name="Cook G.M."/>
            <person name="van Loosdrecht M.C.M."/>
            <person name="McMillan D.G.G."/>
        </authorList>
    </citation>
    <scope>NUCLEOTIDE SEQUENCE [LARGE SCALE GENOMIC DNA]</scope>
    <source>
        <strain evidence="2 3">TA2.A1</strain>
    </source>
</reference>
<evidence type="ECO:0000313" key="2">
    <source>
        <dbReference type="EMBL" id="QZT33403.1"/>
    </source>
</evidence>
<name>A0A8X8I8F6_CALTT</name>
<gene>
    <name evidence="2" type="ORF">HUR95_14280</name>
</gene>
<accession>A0A8X8I8F6</accession>
<feature type="region of interest" description="Disordered" evidence="1">
    <location>
        <begin position="64"/>
        <end position="90"/>
    </location>
</feature>
<dbReference type="RefSeq" id="WP_139024001.1">
    <property type="nucleotide sequence ID" value="NZ_CP082237.1"/>
</dbReference>
<evidence type="ECO:0000256" key="1">
    <source>
        <dbReference type="SAM" id="MobiDB-lite"/>
    </source>
</evidence>
<evidence type="ECO:0000313" key="3">
    <source>
        <dbReference type="Proteomes" id="UP000825179"/>
    </source>
</evidence>
<dbReference type="EMBL" id="CP082237">
    <property type="protein sequence ID" value="QZT33403.1"/>
    <property type="molecule type" value="Genomic_DNA"/>
</dbReference>
<proteinExistence type="predicted"/>
<keyword evidence="3" id="KW-1185">Reference proteome</keyword>